<feature type="binding site" evidence="11">
    <location>
        <position position="247"/>
    </location>
    <ligand>
        <name>Mn(2+)</name>
        <dbReference type="ChEBI" id="CHEBI:29035"/>
    </ligand>
</feature>
<evidence type="ECO:0000256" key="1">
    <source>
        <dbReference type="ARBA" id="ARBA00004689"/>
    </source>
</evidence>
<protein>
    <recommendedName>
        <fullName evidence="4 11">2-isopropylmalate synthase</fullName>
        <ecNumber evidence="3 11">2.3.3.13</ecNumber>
    </recommendedName>
    <alternativeName>
        <fullName evidence="11">Alpha-IPM synthase</fullName>
    </alternativeName>
    <alternativeName>
        <fullName evidence="11">Alpha-isopropylmalate synthase</fullName>
    </alternativeName>
</protein>
<dbReference type="NCBIfam" id="TIGR00973">
    <property type="entry name" value="leuA_bact"/>
    <property type="match status" value="1"/>
</dbReference>
<keyword evidence="7 11" id="KW-0808">Transferase</keyword>
<evidence type="ECO:0000256" key="10">
    <source>
        <dbReference type="ARBA" id="ARBA00023304"/>
    </source>
</evidence>
<dbReference type="GO" id="GO:0005737">
    <property type="term" value="C:cytoplasm"/>
    <property type="evidence" value="ECO:0007669"/>
    <property type="project" value="UniProtKB-UniRule"/>
</dbReference>
<reference evidence="13" key="1">
    <citation type="submission" date="2020-01" db="EMBL/GenBank/DDBJ databases">
        <authorList>
            <person name="Meier V. D."/>
            <person name="Meier V D."/>
        </authorList>
    </citation>
    <scope>NUCLEOTIDE SEQUENCE</scope>
    <source>
        <strain evidence="13">HLG_WM_MAG_01</strain>
    </source>
</reference>
<dbReference type="HAMAP" id="MF_01025">
    <property type="entry name" value="LeuA_type1"/>
    <property type="match status" value="1"/>
</dbReference>
<dbReference type="PROSITE" id="PS50991">
    <property type="entry name" value="PYR_CT"/>
    <property type="match status" value="1"/>
</dbReference>
<dbReference type="Gene3D" id="3.30.160.270">
    <property type="match status" value="1"/>
</dbReference>
<dbReference type="EC" id="2.3.3.13" evidence="3 11"/>
<dbReference type="PROSITE" id="PS00816">
    <property type="entry name" value="AIPM_HOMOCIT_SYNTH_2"/>
    <property type="match status" value="1"/>
</dbReference>
<organism evidence="13">
    <name type="scientific">uncultured Sulfurovum sp</name>
    <dbReference type="NCBI Taxonomy" id="269237"/>
    <lineage>
        <taxon>Bacteria</taxon>
        <taxon>Pseudomonadati</taxon>
        <taxon>Campylobacterota</taxon>
        <taxon>Epsilonproteobacteria</taxon>
        <taxon>Campylobacterales</taxon>
        <taxon>Sulfurovaceae</taxon>
        <taxon>Sulfurovum</taxon>
        <taxon>environmental samples</taxon>
    </lineage>
</organism>
<keyword evidence="10 11" id="KW-0100">Branched-chain amino acid biosynthesis</keyword>
<evidence type="ECO:0000256" key="6">
    <source>
        <dbReference type="ARBA" id="ARBA00022605"/>
    </source>
</evidence>
<feature type="binding site" evidence="11">
    <location>
        <position position="25"/>
    </location>
    <ligand>
        <name>Mn(2+)</name>
        <dbReference type="ChEBI" id="CHEBI:29035"/>
    </ligand>
</feature>
<dbReference type="EMBL" id="CACVAS010000107">
    <property type="protein sequence ID" value="CAA6819522.1"/>
    <property type="molecule type" value="Genomic_DNA"/>
</dbReference>
<evidence type="ECO:0000256" key="4">
    <source>
        <dbReference type="ARBA" id="ARBA00018198"/>
    </source>
</evidence>
<dbReference type="InterPro" id="IPR054691">
    <property type="entry name" value="LeuA/HCS_post-cat"/>
</dbReference>
<evidence type="ECO:0000256" key="8">
    <source>
        <dbReference type="ARBA" id="ARBA00022723"/>
    </source>
</evidence>
<comment type="similarity">
    <text evidence="2 11">Belongs to the alpha-IPM synthase/homocitrate synthase family. LeuA type 1 subfamily.</text>
</comment>
<comment type="pathway">
    <text evidence="1 11">Amino-acid biosynthesis; L-leucine biosynthesis; L-leucine from 3-methyl-2-oxobutanoate: step 1/4.</text>
</comment>
<feature type="binding site" evidence="11">
    <location>
        <position position="213"/>
    </location>
    <ligand>
        <name>Mn(2+)</name>
        <dbReference type="ChEBI" id="CHEBI:29035"/>
    </ligand>
</feature>
<keyword evidence="5 11" id="KW-0432">Leucine biosynthesis</keyword>
<evidence type="ECO:0000256" key="2">
    <source>
        <dbReference type="ARBA" id="ARBA00009396"/>
    </source>
</evidence>
<dbReference type="InterPro" id="IPR050073">
    <property type="entry name" value="2-IPM_HCS-like"/>
</dbReference>
<dbReference type="SMART" id="SM00917">
    <property type="entry name" value="LeuA_dimer"/>
    <property type="match status" value="1"/>
</dbReference>
<dbReference type="InterPro" id="IPR013709">
    <property type="entry name" value="2-isopropylmalate_synth_dimer"/>
</dbReference>
<dbReference type="UniPathway" id="UPA00048">
    <property type="reaction ID" value="UER00070"/>
</dbReference>
<dbReference type="SUPFAM" id="SSF51569">
    <property type="entry name" value="Aldolase"/>
    <property type="match status" value="1"/>
</dbReference>
<dbReference type="Pfam" id="PF22617">
    <property type="entry name" value="HCS_D2"/>
    <property type="match status" value="1"/>
</dbReference>
<evidence type="ECO:0000256" key="11">
    <source>
        <dbReference type="HAMAP-Rule" id="MF_01025"/>
    </source>
</evidence>
<name>A0A6S6TF73_9BACT</name>
<dbReference type="InterPro" id="IPR013785">
    <property type="entry name" value="Aldolase_TIM"/>
</dbReference>
<gene>
    <name evidence="11" type="primary">leuA</name>
    <name evidence="13" type="ORF">HELGO_WM543</name>
</gene>
<keyword evidence="9 11" id="KW-0464">Manganese</keyword>
<comment type="subunit">
    <text evidence="11">Homodimer.</text>
</comment>
<evidence type="ECO:0000256" key="9">
    <source>
        <dbReference type="ARBA" id="ARBA00023211"/>
    </source>
</evidence>
<dbReference type="InterPro" id="IPR000891">
    <property type="entry name" value="PYR_CT"/>
</dbReference>
<proteinExistence type="inferred from homology"/>
<dbReference type="CDD" id="cd07940">
    <property type="entry name" value="DRE_TIM_IPMS"/>
    <property type="match status" value="1"/>
</dbReference>
<dbReference type="Pfam" id="PF08502">
    <property type="entry name" value="LeuA_dimer"/>
    <property type="match status" value="1"/>
</dbReference>
<keyword evidence="8 11" id="KW-0479">Metal-binding</keyword>
<feature type="region of interest" description="Regulatory domain" evidence="11">
    <location>
        <begin position="402"/>
        <end position="528"/>
    </location>
</feature>
<feature type="domain" description="Pyruvate carboxyltransferase" evidence="12">
    <location>
        <begin position="16"/>
        <end position="277"/>
    </location>
</feature>
<keyword evidence="13" id="KW-0012">Acyltransferase</keyword>
<evidence type="ECO:0000256" key="7">
    <source>
        <dbReference type="ARBA" id="ARBA00022679"/>
    </source>
</evidence>
<evidence type="ECO:0000256" key="5">
    <source>
        <dbReference type="ARBA" id="ARBA00022430"/>
    </source>
</evidence>
<dbReference type="Gene3D" id="3.20.20.70">
    <property type="entry name" value="Aldolase class I"/>
    <property type="match status" value="1"/>
</dbReference>
<dbReference type="AlphaFoldDB" id="A0A6S6TF73"/>
<dbReference type="Pfam" id="PF00682">
    <property type="entry name" value="HMGL-like"/>
    <property type="match status" value="1"/>
</dbReference>
<evidence type="ECO:0000259" key="12">
    <source>
        <dbReference type="PROSITE" id="PS50991"/>
    </source>
</evidence>
<dbReference type="FunFam" id="1.10.238.260:FF:000001">
    <property type="entry name" value="2-isopropylmalate synthase"/>
    <property type="match status" value="1"/>
</dbReference>
<feature type="binding site" evidence="11">
    <location>
        <position position="211"/>
    </location>
    <ligand>
        <name>Mn(2+)</name>
        <dbReference type="ChEBI" id="CHEBI:29035"/>
    </ligand>
</feature>
<dbReference type="FunFam" id="3.20.20.70:FF:000010">
    <property type="entry name" value="2-isopropylmalate synthase"/>
    <property type="match status" value="1"/>
</dbReference>
<dbReference type="GO" id="GO:0003985">
    <property type="term" value="F:acetyl-CoA C-acetyltransferase activity"/>
    <property type="evidence" value="ECO:0007669"/>
    <property type="project" value="UniProtKB-UniRule"/>
</dbReference>
<comment type="cofactor">
    <cofactor evidence="11">
        <name>Mn(2+)</name>
        <dbReference type="ChEBI" id="CHEBI:29035"/>
    </cofactor>
</comment>
<dbReference type="InterPro" id="IPR002034">
    <property type="entry name" value="AIPM/Hcit_synth_CS"/>
</dbReference>
<dbReference type="PROSITE" id="PS00815">
    <property type="entry name" value="AIPM_HOMOCIT_SYNTH_1"/>
    <property type="match status" value="1"/>
</dbReference>
<dbReference type="InterPro" id="IPR005671">
    <property type="entry name" value="LeuA_bact_synth"/>
</dbReference>
<dbReference type="PANTHER" id="PTHR10277:SF9">
    <property type="entry name" value="2-ISOPROPYLMALATE SYNTHASE 1, CHLOROPLASTIC-RELATED"/>
    <property type="match status" value="1"/>
</dbReference>
<evidence type="ECO:0000313" key="13">
    <source>
        <dbReference type="EMBL" id="CAA6819522.1"/>
    </source>
</evidence>
<evidence type="ECO:0000256" key="3">
    <source>
        <dbReference type="ARBA" id="ARBA00012973"/>
    </source>
</evidence>
<keyword evidence="11" id="KW-0963">Cytoplasm</keyword>
<sequence>MAFYNNKVITMSTETIKIFDTTLRDGEQSPGASMNTEEKIQIAAQLERLGVDIIEAGFAAASPGDFDAIDKIAQRVTNSTVCSLARAIDADVKAAGEAVAKANMKRIHTFIATSSIHMEHKLKMAPDEVIKRAVRAVEYARTFVNDVEFSCEDAGRSDIGFMKEISDAVIEAGASTINLPDTVGFRLPFEIGAMVKEMSEYTKNRAIISVHNHNDLGLGVANSLEAVVNGARQVECTINGLGERAGNAALEEIVMALKTRSDVFSDYTTNINTKEIYPSSRLIANITGIEPQPNKAIVGKNAFAHESGIHQDGMLKNKETYEIISPADIGLDMDDTLVLGKHSGRAAFKDKLSKLGFTLDDDALNASFERFKILADRKKEIYDDDLRALVTNEMTKATQVYELISLQLMDCSNGVPSAAVSIKKDDNEIIDASIGEGTIDAIFKTIDRITGQVGRLDDYKVKSVSEGKDALANVTVKVSFNDDPAIIGHGLNIDTMLASARAYIGALNSYLSMEGKLKSRYVDSSKTV</sequence>
<dbReference type="SUPFAM" id="SSF110921">
    <property type="entry name" value="2-isopropylmalate synthase LeuA, allosteric (dimerisation) domain"/>
    <property type="match status" value="1"/>
</dbReference>
<dbReference type="GO" id="GO:0009098">
    <property type="term" value="P:L-leucine biosynthetic process"/>
    <property type="evidence" value="ECO:0007669"/>
    <property type="project" value="UniProtKB-UniRule"/>
</dbReference>
<keyword evidence="6 11" id="KW-0028">Amino-acid biosynthesis</keyword>
<comment type="function">
    <text evidence="11">Catalyzes the condensation of the acetyl group of acetyl-CoA with 3-methyl-2-oxobutanoate (2-ketoisovalerate) to form 3-carboxy-3-hydroxy-4-methylpentanoate (2-isopropylmalate).</text>
</comment>
<dbReference type="GO" id="GO:0003852">
    <property type="term" value="F:2-isopropylmalate synthase activity"/>
    <property type="evidence" value="ECO:0007669"/>
    <property type="project" value="UniProtKB-UniRule"/>
</dbReference>
<dbReference type="GO" id="GO:0030145">
    <property type="term" value="F:manganese ion binding"/>
    <property type="evidence" value="ECO:0007669"/>
    <property type="project" value="UniProtKB-UniRule"/>
</dbReference>
<dbReference type="PANTHER" id="PTHR10277">
    <property type="entry name" value="HOMOCITRATE SYNTHASE-RELATED"/>
    <property type="match status" value="1"/>
</dbReference>
<dbReference type="Gene3D" id="1.10.238.260">
    <property type="match status" value="1"/>
</dbReference>
<comment type="catalytic activity">
    <reaction evidence="11">
        <text>3-methyl-2-oxobutanoate + acetyl-CoA + H2O = (2S)-2-isopropylmalate + CoA + H(+)</text>
        <dbReference type="Rhea" id="RHEA:21524"/>
        <dbReference type="ChEBI" id="CHEBI:1178"/>
        <dbReference type="ChEBI" id="CHEBI:11851"/>
        <dbReference type="ChEBI" id="CHEBI:15377"/>
        <dbReference type="ChEBI" id="CHEBI:15378"/>
        <dbReference type="ChEBI" id="CHEBI:57287"/>
        <dbReference type="ChEBI" id="CHEBI:57288"/>
        <dbReference type="EC" id="2.3.3.13"/>
    </reaction>
</comment>
<accession>A0A6S6TF73</accession>
<dbReference type="NCBIfam" id="NF002086">
    <property type="entry name" value="PRK00915.1-3"/>
    <property type="match status" value="1"/>
</dbReference>
<dbReference type="InterPro" id="IPR036230">
    <property type="entry name" value="LeuA_allosteric_dom_sf"/>
</dbReference>